<protein>
    <submittedName>
        <fullName evidence="8">DMT superfamily permease</fullName>
    </submittedName>
</protein>
<proteinExistence type="inferred from homology"/>
<organism evidence="8 9">
    <name type="scientific">Idiomarina xiamenensis 10-D-4</name>
    <dbReference type="NCBI Taxonomy" id="740709"/>
    <lineage>
        <taxon>Bacteria</taxon>
        <taxon>Pseudomonadati</taxon>
        <taxon>Pseudomonadota</taxon>
        <taxon>Gammaproteobacteria</taxon>
        <taxon>Alteromonadales</taxon>
        <taxon>Idiomarinaceae</taxon>
        <taxon>Idiomarina</taxon>
    </lineage>
</organism>
<evidence type="ECO:0000256" key="4">
    <source>
        <dbReference type="ARBA" id="ARBA00022989"/>
    </source>
</evidence>
<evidence type="ECO:0000313" key="8">
    <source>
        <dbReference type="EMBL" id="EKE86887.1"/>
    </source>
</evidence>
<dbReference type="Proteomes" id="UP000014115">
    <property type="component" value="Unassembled WGS sequence"/>
</dbReference>
<dbReference type="PANTHER" id="PTHR32322">
    <property type="entry name" value="INNER MEMBRANE TRANSPORTER"/>
    <property type="match status" value="1"/>
</dbReference>
<feature type="transmembrane region" description="Helical" evidence="6">
    <location>
        <begin position="231"/>
        <end position="248"/>
    </location>
</feature>
<evidence type="ECO:0000256" key="2">
    <source>
        <dbReference type="ARBA" id="ARBA00007362"/>
    </source>
</evidence>
<dbReference type="AlphaFoldDB" id="K2KJJ5"/>
<name>K2KJJ5_9GAMM</name>
<evidence type="ECO:0000256" key="5">
    <source>
        <dbReference type="ARBA" id="ARBA00023136"/>
    </source>
</evidence>
<feature type="transmembrane region" description="Helical" evidence="6">
    <location>
        <begin position="35"/>
        <end position="59"/>
    </location>
</feature>
<evidence type="ECO:0000256" key="1">
    <source>
        <dbReference type="ARBA" id="ARBA00004141"/>
    </source>
</evidence>
<evidence type="ECO:0000259" key="7">
    <source>
        <dbReference type="Pfam" id="PF00892"/>
    </source>
</evidence>
<dbReference type="RefSeq" id="WP_008487281.1">
    <property type="nucleotide sequence ID" value="NZ_AMRG01000002.1"/>
</dbReference>
<keyword evidence="5 6" id="KW-0472">Membrane</keyword>
<feature type="transmembrane region" description="Helical" evidence="6">
    <location>
        <begin position="97"/>
        <end position="114"/>
    </location>
</feature>
<dbReference type="InterPro" id="IPR037185">
    <property type="entry name" value="EmrE-like"/>
</dbReference>
<feature type="domain" description="EamA" evidence="7">
    <location>
        <begin position="162"/>
        <end position="302"/>
    </location>
</feature>
<keyword evidence="3 6" id="KW-0812">Transmembrane</keyword>
<evidence type="ECO:0000256" key="6">
    <source>
        <dbReference type="SAM" id="Phobius"/>
    </source>
</evidence>
<feature type="transmembrane region" description="Helical" evidence="6">
    <location>
        <begin position="6"/>
        <end position="23"/>
    </location>
</feature>
<dbReference type="OrthoDB" id="6235706at2"/>
<sequence length="306" mass="32773">MMLGISAAIGAAALWAIATLFYNRAGSHFSALQLNLIKGVVACPLLLLLTLVLPAPLIINMSQASLLLMLSGIIGITLGDSCYFAALRRLGPWQAMLLEYLAPLFAAVLAYFWLGEALTLQQFIGAILIMLGLVWVLAEQRRQRLQQQANNDLSAAPNWSLTGIVFGVTAALCQAFGLVMAFDALNRFPLSAANAAFLRLLAGSLTLLVIVCCSQPRLLQHTVRQLRQVSLAPLLAAIFLGTFLAIWLQQLALSQLNPGLVQTLLSTAPLFLIPIGYCYGQKSHWRSVLAALIALAGIAILLGAVG</sequence>
<dbReference type="STRING" id="740709.A10D4_01557"/>
<accession>K2KJJ5</accession>
<comment type="caution">
    <text evidence="8">The sequence shown here is derived from an EMBL/GenBank/DDBJ whole genome shotgun (WGS) entry which is preliminary data.</text>
</comment>
<feature type="transmembrane region" description="Helical" evidence="6">
    <location>
        <begin position="159"/>
        <end position="182"/>
    </location>
</feature>
<feature type="transmembrane region" description="Helical" evidence="6">
    <location>
        <begin position="260"/>
        <end position="280"/>
    </location>
</feature>
<dbReference type="EMBL" id="AMRG01000002">
    <property type="protein sequence ID" value="EKE86887.1"/>
    <property type="molecule type" value="Genomic_DNA"/>
</dbReference>
<keyword evidence="4 6" id="KW-1133">Transmembrane helix</keyword>
<dbReference type="GO" id="GO:0016020">
    <property type="term" value="C:membrane"/>
    <property type="evidence" value="ECO:0007669"/>
    <property type="project" value="UniProtKB-SubCell"/>
</dbReference>
<feature type="transmembrane region" description="Helical" evidence="6">
    <location>
        <begin position="188"/>
        <end position="211"/>
    </location>
</feature>
<gene>
    <name evidence="8" type="ORF">A10D4_01557</name>
</gene>
<evidence type="ECO:0000313" key="9">
    <source>
        <dbReference type="Proteomes" id="UP000014115"/>
    </source>
</evidence>
<comment type="subcellular location">
    <subcellularLocation>
        <location evidence="1">Membrane</location>
        <topology evidence="1">Multi-pass membrane protein</topology>
    </subcellularLocation>
</comment>
<dbReference type="PATRIC" id="fig|740709.3.peg.313"/>
<feature type="transmembrane region" description="Helical" evidence="6">
    <location>
        <begin position="65"/>
        <end position="85"/>
    </location>
</feature>
<comment type="similarity">
    <text evidence="2">Belongs to the EamA transporter family.</text>
</comment>
<dbReference type="Pfam" id="PF00892">
    <property type="entry name" value="EamA"/>
    <property type="match status" value="2"/>
</dbReference>
<dbReference type="InterPro" id="IPR000620">
    <property type="entry name" value="EamA_dom"/>
</dbReference>
<dbReference type="SUPFAM" id="SSF103481">
    <property type="entry name" value="Multidrug resistance efflux transporter EmrE"/>
    <property type="match status" value="2"/>
</dbReference>
<feature type="domain" description="EamA" evidence="7">
    <location>
        <begin position="3"/>
        <end position="137"/>
    </location>
</feature>
<reference evidence="8 9" key="1">
    <citation type="journal article" date="2012" name="J. Bacteriol.">
        <title>Genome Sequence of Idiomarina xiamenensis Type Strain 10-D-4.</title>
        <authorList>
            <person name="Lai Q."/>
            <person name="Wang L."/>
            <person name="Wang W."/>
            <person name="Shao Z."/>
        </authorList>
    </citation>
    <scope>NUCLEOTIDE SEQUENCE [LARGE SCALE GENOMIC DNA]</scope>
    <source>
        <strain evidence="8 9">10-D-4</strain>
    </source>
</reference>
<dbReference type="PANTHER" id="PTHR32322:SF2">
    <property type="entry name" value="EAMA DOMAIN-CONTAINING PROTEIN"/>
    <property type="match status" value="1"/>
</dbReference>
<feature type="transmembrane region" description="Helical" evidence="6">
    <location>
        <begin position="287"/>
        <end position="305"/>
    </location>
</feature>
<dbReference type="InterPro" id="IPR050638">
    <property type="entry name" value="AA-Vitamin_Transporters"/>
</dbReference>
<keyword evidence="9" id="KW-1185">Reference proteome</keyword>
<dbReference type="eggNOG" id="COG0697">
    <property type="taxonomic scope" value="Bacteria"/>
</dbReference>
<evidence type="ECO:0000256" key="3">
    <source>
        <dbReference type="ARBA" id="ARBA00022692"/>
    </source>
</evidence>
<feature type="transmembrane region" description="Helical" evidence="6">
    <location>
        <begin position="120"/>
        <end position="138"/>
    </location>
</feature>